<organism evidence="1 2">
    <name type="scientific">Kistimonas scapharcae</name>
    <dbReference type="NCBI Taxonomy" id="1036133"/>
    <lineage>
        <taxon>Bacteria</taxon>
        <taxon>Pseudomonadati</taxon>
        <taxon>Pseudomonadota</taxon>
        <taxon>Gammaproteobacteria</taxon>
        <taxon>Oceanospirillales</taxon>
        <taxon>Endozoicomonadaceae</taxon>
        <taxon>Kistimonas</taxon>
    </lineage>
</organism>
<dbReference type="EMBL" id="BAABFL010000470">
    <property type="protein sequence ID" value="GAA4652156.1"/>
    <property type="molecule type" value="Genomic_DNA"/>
</dbReference>
<keyword evidence="2" id="KW-1185">Reference proteome</keyword>
<evidence type="ECO:0000313" key="1">
    <source>
        <dbReference type="EMBL" id="GAA4652156.1"/>
    </source>
</evidence>
<proteinExistence type="predicted"/>
<accession>A0ABP8V8V1</accession>
<reference evidence="2" key="1">
    <citation type="journal article" date="2019" name="Int. J. Syst. Evol. Microbiol.">
        <title>The Global Catalogue of Microorganisms (GCM) 10K type strain sequencing project: providing services to taxonomists for standard genome sequencing and annotation.</title>
        <authorList>
            <consortium name="The Broad Institute Genomics Platform"/>
            <consortium name="The Broad Institute Genome Sequencing Center for Infectious Disease"/>
            <person name="Wu L."/>
            <person name="Ma J."/>
        </authorList>
    </citation>
    <scope>NUCLEOTIDE SEQUENCE [LARGE SCALE GENOMIC DNA]</scope>
    <source>
        <strain evidence="2">JCM 17805</strain>
    </source>
</reference>
<sequence length="84" mass="9562">MAYGELQLEGRALTSELVRLMATLSSELEAAPASRELFHITEELHYQTLKLERLARELLTLSDVTGRSCRQAHDENLDEIMGCW</sequence>
<comment type="caution">
    <text evidence="1">The sequence shown here is derived from an EMBL/GenBank/DDBJ whole genome shotgun (WGS) entry which is preliminary data.</text>
</comment>
<name>A0ABP8V8V1_9GAMM</name>
<dbReference type="Proteomes" id="UP001500604">
    <property type="component" value="Unassembled WGS sequence"/>
</dbReference>
<gene>
    <name evidence="1" type="ORF">GCM10023116_44400</name>
</gene>
<evidence type="ECO:0000313" key="2">
    <source>
        <dbReference type="Proteomes" id="UP001500604"/>
    </source>
</evidence>
<protein>
    <submittedName>
        <fullName evidence="1">Uncharacterized protein</fullName>
    </submittedName>
</protein>
<dbReference type="RefSeq" id="WP_345198669.1">
    <property type="nucleotide sequence ID" value="NZ_BAABFL010000470.1"/>
</dbReference>